<accession>A0A9J6BXX7</accession>
<protein>
    <submittedName>
        <fullName evidence="1">Uncharacterized protein</fullName>
    </submittedName>
</protein>
<reference evidence="1" key="1">
    <citation type="submission" date="2021-03" db="EMBL/GenBank/DDBJ databases">
        <title>Chromosome level genome of the anhydrobiotic midge Polypedilum vanderplanki.</title>
        <authorList>
            <person name="Yoshida Y."/>
            <person name="Kikawada T."/>
            <person name="Gusev O."/>
        </authorList>
    </citation>
    <scope>NUCLEOTIDE SEQUENCE</scope>
    <source>
        <strain evidence="1">NIAS01</strain>
        <tissue evidence="1">Whole body or cell culture</tissue>
    </source>
</reference>
<sequence>MRFQQQVGIIHQQQQQNQLPRNNCHINGNKNQVTHSGTIFYRSENENNNFSDDKCLKTLKSIIHKSESEHINNFDTNDVNRIERLLKFKTNTCGYFKNFIDTNKQCEDINIDLNGNDNENVLLIETLNLTEDNLSRFVTSTTQATEAYDNCVTNQS</sequence>
<keyword evidence="2" id="KW-1185">Reference proteome</keyword>
<evidence type="ECO:0000313" key="2">
    <source>
        <dbReference type="Proteomes" id="UP001107558"/>
    </source>
</evidence>
<dbReference type="AlphaFoldDB" id="A0A9J6BXX7"/>
<evidence type="ECO:0000313" key="1">
    <source>
        <dbReference type="EMBL" id="KAG5674727.1"/>
    </source>
</evidence>
<dbReference type="EMBL" id="JADBJN010000002">
    <property type="protein sequence ID" value="KAG5674727.1"/>
    <property type="molecule type" value="Genomic_DNA"/>
</dbReference>
<dbReference type="Proteomes" id="UP001107558">
    <property type="component" value="Chromosome 2"/>
</dbReference>
<organism evidence="1 2">
    <name type="scientific">Polypedilum vanderplanki</name>
    <name type="common">Sleeping chironomid midge</name>
    <dbReference type="NCBI Taxonomy" id="319348"/>
    <lineage>
        <taxon>Eukaryota</taxon>
        <taxon>Metazoa</taxon>
        <taxon>Ecdysozoa</taxon>
        <taxon>Arthropoda</taxon>
        <taxon>Hexapoda</taxon>
        <taxon>Insecta</taxon>
        <taxon>Pterygota</taxon>
        <taxon>Neoptera</taxon>
        <taxon>Endopterygota</taxon>
        <taxon>Diptera</taxon>
        <taxon>Nematocera</taxon>
        <taxon>Chironomoidea</taxon>
        <taxon>Chironomidae</taxon>
        <taxon>Chironominae</taxon>
        <taxon>Polypedilum</taxon>
        <taxon>Polypedilum</taxon>
    </lineage>
</organism>
<proteinExistence type="predicted"/>
<name>A0A9J6BXX7_POLVA</name>
<gene>
    <name evidence="1" type="ORF">PVAND_004679</name>
</gene>
<comment type="caution">
    <text evidence="1">The sequence shown here is derived from an EMBL/GenBank/DDBJ whole genome shotgun (WGS) entry which is preliminary data.</text>
</comment>